<sequence>MMPPDDSDLMLIEEDGPDEAPLRGDAWRILIVDDDPEVHEGTVFALKDEVMLGRGLAFLHAYSAAEARQVLVTERDIAVILLDVVMERVDTGLDLVRIIRTEIGLLEPRIILRTGQPGYAPETEAIRLFDINDYRTKSELTHTRLLTSVMAAVRAYVQILSLSRQRHGLQKIIDASPGLYEKPAIDLFAEGVILQIGNLLHIEPEGILCVEKCGTDEKSSEKSVSLRLIGATGRYRGFVGSALNQVPEKRAIDALVECVARRDHTFGNGWTALYIRPAPDRDGAVFLDTPTVLPDADRQLLSVFCTNIVGGLRNVKLLEELRNLAYFDRLSGLPNRSCFLTRLDEHIASGHLDFTVAIVDIDHFSDLNDAIGHANGDRVLHAVGLRLRAGLDDDCLVARVASDNFAIFGPPAKVNPAMIGRLFEKPFAMPDFELPVSVTMGLATLSESATCGPDALKAASIALKRAKIANRGHHEYYTREMEDIIRARIEIHRDLRQVLQKRGLAVFYQPQIELATGRLVGTEALVRWRRNDGEFVPPDQFIQVAENTGLIIDLGEFIITESCRQVAKWRDEGLGDIRMAINVSIAQFRSRHFLPFVADALATAGISGSSVEIEITESMVMNEVESVIETLSALRQLGISVAVDDFGTGFSSLNYLQRLPIDRLKVDRAFVRDIGSGGRGEIIAQLIVQLGKMLGLQIIGEGIESEIQAAVLRSWGCHEGQGFLYSQAVDPIALADWINRHGRNSPLPRRGGAAGGQKPV</sequence>
<dbReference type="STRING" id="1453999.AW06_003262"/>
<dbReference type="InterPro" id="IPR029787">
    <property type="entry name" value="Nucleotide_cyclase"/>
</dbReference>
<dbReference type="Pfam" id="PF00990">
    <property type="entry name" value="GGDEF"/>
    <property type="match status" value="1"/>
</dbReference>
<evidence type="ECO:0000259" key="2">
    <source>
        <dbReference type="PROSITE" id="PS50110"/>
    </source>
</evidence>
<feature type="domain" description="EAL" evidence="3">
    <location>
        <begin position="488"/>
        <end position="742"/>
    </location>
</feature>
<evidence type="ECO:0000259" key="3">
    <source>
        <dbReference type="PROSITE" id="PS50883"/>
    </source>
</evidence>
<dbReference type="PANTHER" id="PTHR33121:SF70">
    <property type="entry name" value="SIGNALING PROTEIN YKOW"/>
    <property type="match status" value="1"/>
</dbReference>
<dbReference type="InterPro" id="IPR001633">
    <property type="entry name" value="EAL_dom"/>
</dbReference>
<dbReference type="NCBIfam" id="TIGR00254">
    <property type="entry name" value="GGDEF"/>
    <property type="match status" value="1"/>
</dbReference>
<dbReference type="SMART" id="SM00052">
    <property type="entry name" value="EAL"/>
    <property type="match status" value="1"/>
</dbReference>
<accession>A0A080M301</accession>
<dbReference type="EMBL" id="JDST02000078">
    <property type="protein sequence ID" value="KFB75647.1"/>
    <property type="molecule type" value="Genomic_DNA"/>
</dbReference>
<dbReference type="Proteomes" id="UP000021315">
    <property type="component" value="Unassembled WGS sequence"/>
</dbReference>
<dbReference type="SUPFAM" id="SSF141868">
    <property type="entry name" value="EAL domain-like"/>
    <property type="match status" value="1"/>
</dbReference>
<feature type="modified residue" description="4-aspartylphosphate" evidence="1">
    <location>
        <position position="83"/>
    </location>
</feature>
<dbReference type="Pfam" id="PF11849">
    <property type="entry name" value="DUF3369"/>
    <property type="match status" value="1"/>
</dbReference>
<dbReference type="CDD" id="cd00156">
    <property type="entry name" value="REC"/>
    <property type="match status" value="1"/>
</dbReference>
<dbReference type="SMART" id="SM00448">
    <property type="entry name" value="REC"/>
    <property type="match status" value="1"/>
</dbReference>
<dbReference type="SMART" id="SM00267">
    <property type="entry name" value="GGDEF"/>
    <property type="match status" value="1"/>
</dbReference>
<dbReference type="GO" id="GO:0071111">
    <property type="term" value="F:cyclic-guanylate-specific phosphodiesterase activity"/>
    <property type="evidence" value="ECO:0007669"/>
    <property type="project" value="UniProtKB-EC"/>
</dbReference>
<gene>
    <name evidence="5" type="primary">gmr_14</name>
    <name evidence="5" type="ORF">AW06_003262</name>
</gene>
<keyword evidence="5" id="KW-0378">Hydrolase</keyword>
<dbReference type="Gene3D" id="3.20.20.450">
    <property type="entry name" value="EAL domain"/>
    <property type="match status" value="1"/>
</dbReference>
<dbReference type="PROSITE" id="PS50887">
    <property type="entry name" value="GGDEF"/>
    <property type="match status" value="1"/>
</dbReference>
<evidence type="ECO:0000259" key="4">
    <source>
        <dbReference type="PROSITE" id="PS50887"/>
    </source>
</evidence>
<dbReference type="Gene3D" id="3.30.70.270">
    <property type="match status" value="1"/>
</dbReference>
<dbReference type="PANTHER" id="PTHR33121">
    <property type="entry name" value="CYCLIC DI-GMP PHOSPHODIESTERASE PDEF"/>
    <property type="match status" value="1"/>
</dbReference>
<dbReference type="AlphaFoldDB" id="A0A080M301"/>
<protein>
    <submittedName>
        <fullName evidence="5">Cyclic di-GMP phosphodiesterase Gmr</fullName>
        <ecNumber evidence="5">3.1.4.52</ecNumber>
    </submittedName>
</protein>
<dbReference type="SUPFAM" id="SSF55073">
    <property type="entry name" value="Nucleotide cyclase"/>
    <property type="match status" value="1"/>
</dbReference>
<dbReference type="InterPro" id="IPR035919">
    <property type="entry name" value="EAL_sf"/>
</dbReference>
<dbReference type="InterPro" id="IPR011006">
    <property type="entry name" value="CheY-like_superfamily"/>
</dbReference>
<evidence type="ECO:0000313" key="5">
    <source>
        <dbReference type="EMBL" id="KFB75647.1"/>
    </source>
</evidence>
<reference evidence="5" key="1">
    <citation type="submission" date="2014-02" db="EMBL/GenBank/DDBJ databases">
        <title>Expanding our view of genomic diversity in Candidatus Accumulibacter clades.</title>
        <authorList>
            <person name="Skennerton C.T."/>
            <person name="Barr J.J."/>
            <person name="Slater F.R."/>
            <person name="Bond P.L."/>
            <person name="Tyson G.W."/>
        </authorList>
    </citation>
    <scope>NUCLEOTIDE SEQUENCE [LARGE SCALE GENOMIC DNA]</scope>
</reference>
<dbReference type="InterPro" id="IPR043128">
    <property type="entry name" value="Rev_trsase/Diguanyl_cyclase"/>
</dbReference>
<evidence type="ECO:0000256" key="1">
    <source>
        <dbReference type="PROSITE-ProRule" id="PRU00169"/>
    </source>
</evidence>
<dbReference type="CDD" id="cd01948">
    <property type="entry name" value="EAL"/>
    <property type="match status" value="1"/>
</dbReference>
<name>A0A080M301_9PROT</name>
<organism evidence="5 6">
    <name type="scientific">Candidatus Accumulibacter cognatus</name>
    <dbReference type="NCBI Taxonomy" id="2954383"/>
    <lineage>
        <taxon>Bacteria</taxon>
        <taxon>Pseudomonadati</taxon>
        <taxon>Pseudomonadota</taxon>
        <taxon>Betaproteobacteria</taxon>
        <taxon>Candidatus Accumulibacter</taxon>
    </lineage>
</organism>
<dbReference type="SUPFAM" id="SSF52172">
    <property type="entry name" value="CheY-like"/>
    <property type="match status" value="1"/>
</dbReference>
<comment type="caution">
    <text evidence="5">The sequence shown here is derived from an EMBL/GenBank/DDBJ whole genome shotgun (WGS) entry which is preliminary data.</text>
</comment>
<keyword evidence="1" id="KW-0597">Phosphoprotein</keyword>
<keyword evidence="6" id="KW-1185">Reference proteome</keyword>
<dbReference type="InterPro" id="IPR050706">
    <property type="entry name" value="Cyclic-di-GMP_PDE-like"/>
</dbReference>
<dbReference type="Pfam" id="PF00563">
    <property type="entry name" value="EAL"/>
    <property type="match status" value="1"/>
</dbReference>
<dbReference type="GO" id="GO:0000160">
    <property type="term" value="P:phosphorelay signal transduction system"/>
    <property type="evidence" value="ECO:0007669"/>
    <property type="project" value="InterPro"/>
</dbReference>
<feature type="domain" description="GGDEF" evidence="4">
    <location>
        <begin position="352"/>
        <end position="481"/>
    </location>
</feature>
<dbReference type="InterPro" id="IPR021800">
    <property type="entry name" value="DUF3369"/>
</dbReference>
<dbReference type="PROSITE" id="PS50110">
    <property type="entry name" value="RESPONSE_REGULATORY"/>
    <property type="match status" value="1"/>
</dbReference>
<dbReference type="InterPro" id="IPR001789">
    <property type="entry name" value="Sig_transdc_resp-reg_receiver"/>
</dbReference>
<dbReference type="Gene3D" id="3.40.50.2300">
    <property type="match status" value="1"/>
</dbReference>
<dbReference type="EC" id="3.1.4.52" evidence="5"/>
<evidence type="ECO:0000313" key="6">
    <source>
        <dbReference type="Proteomes" id="UP000021315"/>
    </source>
</evidence>
<dbReference type="InterPro" id="IPR000160">
    <property type="entry name" value="GGDEF_dom"/>
</dbReference>
<proteinExistence type="predicted"/>
<feature type="domain" description="Response regulatory" evidence="2">
    <location>
        <begin position="28"/>
        <end position="152"/>
    </location>
</feature>
<dbReference type="CDD" id="cd01949">
    <property type="entry name" value="GGDEF"/>
    <property type="match status" value="1"/>
</dbReference>
<dbReference type="PROSITE" id="PS50883">
    <property type="entry name" value="EAL"/>
    <property type="match status" value="1"/>
</dbReference>